<proteinExistence type="predicted"/>
<comment type="caution">
    <text evidence="2">The sequence shown here is derived from an EMBL/GenBank/DDBJ whole genome shotgun (WGS) entry which is preliminary data.</text>
</comment>
<organism evidence="2 3">
    <name type="scientific">Antrodiella citrinella</name>
    <dbReference type="NCBI Taxonomy" id="2447956"/>
    <lineage>
        <taxon>Eukaryota</taxon>
        <taxon>Fungi</taxon>
        <taxon>Dikarya</taxon>
        <taxon>Basidiomycota</taxon>
        <taxon>Agaricomycotina</taxon>
        <taxon>Agaricomycetes</taxon>
        <taxon>Polyporales</taxon>
        <taxon>Steccherinaceae</taxon>
        <taxon>Antrodiella</taxon>
    </lineage>
</organism>
<name>A0A4S4MY27_9APHY</name>
<feature type="compositionally biased region" description="Polar residues" evidence="1">
    <location>
        <begin position="1"/>
        <end position="12"/>
    </location>
</feature>
<feature type="non-terminal residue" evidence="2">
    <location>
        <position position="1"/>
    </location>
</feature>
<evidence type="ECO:0000256" key="1">
    <source>
        <dbReference type="SAM" id="MobiDB-lite"/>
    </source>
</evidence>
<dbReference type="Proteomes" id="UP000308730">
    <property type="component" value="Unassembled WGS sequence"/>
</dbReference>
<accession>A0A4S4MY27</accession>
<evidence type="ECO:0000313" key="2">
    <source>
        <dbReference type="EMBL" id="THH30231.1"/>
    </source>
</evidence>
<dbReference type="AlphaFoldDB" id="A0A4S4MY27"/>
<protein>
    <submittedName>
        <fullName evidence="2">Uncharacterized protein</fullName>
    </submittedName>
</protein>
<dbReference type="OrthoDB" id="3245714at2759"/>
<reference evidence="2 3" key="1">
    <citation type="submission" date="2019-02" db="EMBL/GenBank/DDBJ databases">
        <title>Genome sequencing of the rare red list fungi Antrodiella citrinella (Flaviporus citrinellus).</title>
        <authorList>
            <person name="Buettner E."/>
            <person name="Kellner H."/>
        </authorList>
    </citation>
    <scope>NUCLEOTIDE SEQUENCE [LARGE SCALE GENOMIC DNA]</scope>
    <source>
        <strain evidence="2 3">DSM 108506</strain>
    </source>
</reference>
<keyword evidence="3" id="KW-1185">Reference proteome</keyword>
<sequence length="125" mass="14019">AKRTRSGFQPPSQGARPDWEEGWAEDDWLREFIEDDEGKPGSKIVRSASGTLEVDLTEFLKPAKARKVKRAVGDFEVLPSVRQVLVLDDRLDGELEVDEPWEHLSLDGEDEKTFSYAEVAGAITC</sequence>
<dbReference type="EMBL" id="SGPM01000089">
    <property type="protein sequence ID" value="THH30231.1"/>
    <property type="molecule type" value="Genomic_DNA"/>
</dbReference>
<evidence type="ECO:0000313" key="3">
    <source>
        <dbReference type="Proteomes" id="UP000308730"/>
    </source>
</evidence>
<feature type="region of interest" description="Disordered" evidence="1">
    <location>
        <begin position="1"/>
        <end position="21"/>
    </location>
</feature>
<gene>
    <name evidence="2" type="ORF">EUX98_g3943</name>
</gene>